<feature type="chain" id="PRO_5020446543" evidence="1">
    <location>
        <begin position="28"/>
        <end position="305"/>
    </location>
</feature>
<feature type="signal peptide" evidence="1">
    <location>
        <begin position="1"/>
        <end position="27"/>
    </location>
</feature>
<sequence length="305" mass="31788">MNRRRFAAALAGTVALGGAVLAPSAHATGAGTQNATAACTEDVGSVTAAGAHTGATVTAGTPPTTSAPGSTAGVFKPGQVRLSTTFVSEPSTGGVDRSGYVVEGDGLYYRFYNFNEGGDAHVRIGGGWSSYTSLEAAEYAEAPGSTTYYHHFAYGLRSDGTLLRWNLTGSAWRSAGSANGFASVKSMALISKTRTYDTFLANTRGGALYTIRIPITSPMKPIVKQVRTKTWQGFETLIAERCGKYGTLLLGIDKDTRTANLYAVGHANGTATVINGLGKVANGTYADPVYFRWSVVAPGDQLNGD</sequence>
<evidence type="ECO:0000313" key="2">
    <source>
        <dbReference type="EMBL" id="TDW71315.1"/>
    </source>
</evidence>
<dbReference type="RefSeq" id="WP_238160105.1">
    <property type="nucleotide sequence ID" value="NZ_SODP01000002.1"/>
</dbReference>
<keyword evidence="1" id="KW-0732">Signal</keyword>
<proteinExistence type="predicted"/>
<protein>
    <submittedName>
        <fullName evidence="2">Uncharacterized protein</fullName>
    </submittedName>
</protein>
<comment type="caution">
    <text evidence="2">The sequence shown here is derived from an EMBL/GenBank/DDBJ whole genome shotgun (WGS) entry which is preliminary data.</text>
</comment>
<organism evidence="2 3">
    <name type="scientific">Kribbella pratensis</name>
    <dbReference type="NCBI Taxonomy" id="2512112"/>
    <lineage>
        <taxon>Bacteria</taxon>
        <taxon>Bacillati</taxon>
        <taxon>Actinomycetota</taxon>
        <taxon>Actinomycetes</taxon>
        <taxon>Propionibacteriales</taxon>
        <taxon>Kribbellaceae</taxon>
        <taxon>Kribbella</taxon>
    </lineage>
</organism>
<dbReference type="AlphaFoldDB" id="A0A4R8C7S2"/>
<dbReference type="EMBL" id="SODP01000002">
    <property type="protein sequence ID" value="TDW71315.1"/>
    <property type="molecule type" value="Genomic_DNA"/>
</dbReference>
<gene>
    <name evidence="2" type="ORF">EV653_5396</name>
</gene>
<evidence type="ECO:0000256" key="1">
    <source>
        <dbReference type="SAM" id="SignalP"/>
    </source>
</evidence>
<name>A0A4R8C7S2_9ACTN</name>
<dbReference type="Proteomes" id="UP000295146">
    <property type="component" value="Unassembled WGS sequence"/>
</dbReference>
<keyword evidence="3" id="KW-1185">Reference proteome</keyword>
<reference evidence="2 3" key="1">
    <citation type="submission" date="2019-03" db="EMBL/GenBank/DDBJ databases">
        <title>Genomic Encyclopedia of Type Strains, Phase III (KMG-III): the genomes of soil and plant-associated and newly described type strains.</title>
        <authorList>
            <person name="Whitman W."/>
        </authorList>
    </citation>
    <scope>NUCLEOTIDE SEQUENCE [LARGE SCALE GENOMIC DNA]</scope>
    <source>
        <strain evidence="2 3">VKM Ac-2573</strain>
    </source>
</reference>
<evidence type="ECO:0000313" key="3">
    <source>
        <dbReference type="Proteomes" id="UP000295146"/>
    </source>
</evidence>
<accession>A0A4R8C7S2</accession>